<evidence type="ECO:0000256" key="7">
    <source>
        <dbReference type="ARBA" id="ARBA00023136"/>
    </source>
</evidence>
<dbReference type="InterPro" id="IPR005495">
    <property type="entry name" value="LptG/LptF_permease"/>
</dbReference>
<feature type="transmembrane region" description="Helical" evidence="9">
    <location>
        <begin position="95"/>
        <end position="117"/>
    </location>
</feature>
<feature type="transmembrane region" description="Helical" evidence="9">
    <location>
        <begin position="64"/>
        <end position="83"/>
    </location>
</feature>
<comment type="subcellular location">
    <subcellularLocation>
        <location evidence="2">Cell membrane</location>
        <topology evidence="2">Multi-pass membrane protein</topology>
    </subcellularLocation>
</comment>
<gene>
    <name evidence="10" type="primary">lptG</name>
    <name evidence="10" type="ORF">HAQ05_24200</name>
</gene>
<dbReference type="NCBIfam" id="TIGR04408">
    <property type="entry name" value="LptG_lptG"/>
    <property type="match status" value="1"/>
</dbReference>
<keyword evidence="5 9" id="KW-0812">Transmembrane</keyword>
<evidence type="ECO:0000313" key="10">
    <source>
        <dbReference type="EMBL" id="MBD1601785.1"/>
    </source>
</evidence>
<evidence type="ECO:0000256" key="4">
    <source>
        <dbReference type="ARBA" id="ARBA00022475"/>
    </source>
</evidence>
<dbReference type="PANTHER" id="PTHR33529:SF2">
    <property type="entry name" value="LIPOPOLYSACCHARIDE EXPORT SYSTEM PERMEASE PROTEIN LPTG"/>
    <property type="match status" value="1"/>
</dbReference>
<comment type="similarity">
    <text evidence="3">Belongs to the LptF/LptG family.</text>
</comment>
<evidence type="ECO:0000256" key="1">
    <source>
        <dbReference type="ARBA" id="ARBA00002265"/>
    </source>
</evidence>
<evidence type="ECO:0000256" key="6">
    <source>
        <dbReference type="ARBA" id="ARBA00022989"/>
    </source>
</evidence>
<feature type="transmembrane region" description="Helical" evidence="9">
    <location>
        <begin position="275"/>
        <end position="293"/>
    </location>
</feature>
<comment type="caution">
    <text evidence="10">The sequence shown here is derived from an EMBL/GenBank/DDBJ whole genome shotgun (WGS) entry which is preliminary data.</text>
</comment>
<keyword evidence="7 9" id="KW-0472">Membrane</keyword>
<evidence type="ECO:0000256" key="2">
    <source>
        <dbReference type="ARBA" id="ARBA00004651"/>
    </source>
</evidence>
<dbReference type="Pfam" id="PF03739">
    <property type="entry name" value="LptF_LptG"/>
    <property type="match status" value="1"/>
</dbReference>
<keyword evidence="11" id="KW-1185">Reference proteome</keyword>
<keyword evidence="6 9" id="KW-1133">Transmembrane helix</keyword>
<dbReference type="EMBL" id="JAAOCA010000041">
    <property type="protein sequence ID" value="MBD1601785.1"/>
    <property type="molecule type" value="Genomic_DNA"/>
</dbReference>
<feature type="transmembrane region" description="Helical" evidence="9">
    <location>
        <begin position="333"/>
        <end position="353"/>
    </location>
</feature>
<organism evidence="10 11">
    <name type="scientific">Pseudomonas typographi</name>
    <dbReference type="NCBI Taxonomy" id="2715964"/>
    <lineage>
        <taxon>Bacteria</taxon>
        <taxon>Pseudomonadati</taxon>
        <taxon>Pseudomonadota</taxon>
        <taxon>Gammaproteobacteria</taxon>
        <taxon>Pseudomonadales</taxon>
        <taxon>Pseudomonadaceae</taxon>
        <taxon>Pseudomonas</taxon>
    </lineage>
</organism>
<sequence length="359" mass="39381">MRITSLYLIRNVLIGFVAGAALLLPLFTTFDLISELDDVTSGGYRWPLALEVVLMTLPRRAVDLGPFIALLGGITGLGQLALTHELTAMRTAGMSIVRIAITTVMAGLMLVLLLGAIDEWVASPLQQRGVQIRNEALAISGEAASPSGSIWARHGNEVARIGAMSRHNTPVNIEIFQYTPDLFLKSYVFAASAEIRADGTWLLKNAQIKEWNGTDESIRQQGTLVWRSVFSDRRLKDLTLPTDSFSIRQLHHYIQFLNDSGQPSAEYEMAMWQKLGRPILTLAMILFAVPFTFAQQRSPGLGGRLAIGAVVGLLIYVGNQIIASLGLLLAANVMLTTLLPPLTLLGVALWLIYRFDRAR</sequence>
<keyword evidence="4" id="KW-1003">Cell membrane</keyword>
<reference evidence="10 11" key="1">
    <citation type="journal article" date="2020" name="Insects">
        <title>Bacteria Belonging to Pseudomonas typographi sp. nov. from the Bark Beetle Ips typographus Have Genomic Potential to Aid in the Host Ecology.</title>
        <authorList>
            <person name="Peral-Aranega E."/>
            <person name="Saati-Santamaria Z."/>
            <person name="Kolarik M."/>
            <person name="Rivas R."/>
            <person name="Garcia-Fraile P."/>
        </authorList>
    </citation>
    <scope>NUCLEOTIDE SEQUENCE [LARGE SCALE GENOMIC DNA]</scope>
    <source>
        <strain evidence="10 11">CA3A</strain>
    </source>
</reference>
<dbReference type="Proteomes" id="UP000805841">
    <property type="component" value="Unassembled WGS sequence"/>
</dbReference>
<dbReference type="PANTHER" id="PTHR33529">
    <property type="entry name" value="SLR0882 PROTEIN-RELATED"/>
    <property type="match status" value="1"/>
</dbReference>
<evidence type="ECO:0000256" key="3">
    <source>
        <dbReference type="ARBA" id="ARBA00007725"/>
    </source>
</evidence>
<proteinExistence type="inferred from homology"/>
<accession>A0ABR7Z8M6</accession>
<dbReference type="InterPro" id="IPR030923">
    <property type="entry name" value="LptG"/>
</dbReference>
<name>A0ABR7Z8M6_9PSED</name>
<comment type="subunit">
    <text evidence="8">Component of the lipopolysaccharide transport and assembly complex. The LptBFG transporter is composed of two ATP-binding proteins (LptB) and two transmembrane proteins (LptF and LptG).</text>
</comment>
<evidence type="ECO:0000256" key="5">
    <source>
        <dbReference type="ARBA" id="ARBA00022692"/>
    </source>
</evidence>
<evidence type="ECO:0000256" key="9">
    <source>
        <dbReference type="SAM" id="Phobius"/>
    </source>
</evidence>
<dbReference type="RefSeq" id="WP_190425710.1">
    <property type="nucleotide sequence ID" value="NZ_JAAOCA010000041.1"/>
</dbReference>
<evidence type="ECO:0000313" key="11">
    <source>
        <dbReference type="Proteomes" id="UP000805841"/>
    </source>
</evidence>
<protein>
    <submittedName>
        <fullName evidence="10">LPS export ABC transporter permease LptG</fullName>
    </submittedName>
</protein>
<feature type="transmembrane region" description="Helical" evidence="9">
    <location>
        <begin position="7"/>
        <end position="27"/>
    </location>
</feature>
<comment type="function">
    <text evidence="1">Part of the ABC transporter complex LptBFG involved in the translocation of lipopolysaccharide (LPS) from the inner membrane to the outer membrane.</text>
</comment>
<feature type="transmembrane region" description="Helical" evidence="9">
    <location>
        <begin position="305"/>
        <end position="327"/>
    </location>
</feature>
<evidence type="ECO:0000256" key="8">
    <source>
        <dbReference type="ARBA" id="ARBA00026081"/>
    </source>
</evidence>